<dbReference type="InterPro" id="IPR024079">
    <property type="entry name" value="MetalloPept_cat_dom_sf"/>
</dbReference>
<dbReference type="GO" id="GO:0006508">
    <property type="term" value="P:proteolysis"/>
    <property type="evidence" value="ECO:0007669"/>
    <property type="project" value="UniProtKB-KW"/>
</dbReference>
<feature type="non-terminal residue" evidence="4">
    <location>
        <position position="1"/>
    </location>
</feature>
<proteinExistence type="predicted"/>
<dbReference type="InterPro" id="IPR006026">
    <property type="entry name" value="Peptidase_Metallo"/>
</dbReference>
<feature type="binding site" evidence="1">
    <location>
        <position position="171"/>
    </location>
    <ligand>
        <name>Zn(2+)</name>
        <dbReference type="ChEBI" id="CHEBI:29105"/>
        <note>catalytic</note>
    </ligand>
</feature>
<dbReference type="Gene3D" id="3.40.390.10">
    <property type="entry name" value="Collagenase (Catalytic Domain)"/>
    <property type="match status" value="1"/>
</dbReference>
<feature type="binding site" evidence="1">
    <location>
        <position position="175"/>
    </location>
    <ligand>
        <name>Zn(2+)</name>
        <dbReference type="ChEBI" id="CHEBI:29105"/>
        <note>catalytic</note>
    </ligand>
</feature>
<dbReference type="InterPro" id="IPR001506">
    <property type="entry name" value="Peptidase_M12A"/>
</dbReference>
<evidence type="ECO:0000313" key="4">
    <source>
        <dbReference type="EMBL" id="JAI26949.1"/>
    </source>
</evidence>
<comment type="caution">
    <text evidence="1">Lacks conserved residue(s) required for the propagation of feature annotation.</text>
</comment>
<evidence type="ECO:0000256" key="1">
    <source>
        <dbReference type="PROSITE-ProRule" id="PRU01211"/>
    </source>
</evidence>
<dbReference type="AlphaFoldDB" id="A0A0K8UJS9"/>
<reference evidence="4" key="1">
    <citation type="submission" date="2015-06" db="EMBL/GenBank/DDBJ databases">
        <authorList>
            <person name="Hoefler B.C."/>
            <person name="Straight P.D."/>
        </authorList>
    </citation>
    <scope>NUCLEOTIDE SEQUENCE</scope>
</reference>
<keyword evidence="1 2" id="KW-0378">Hydrolase</keyword>
<dbReference type="PANTHER" id="PTHR10127:SF814">
    <property type="entry name" value="MEPRIN A SUBUNIT BETA"/>
    <property type="match status" value="1"/>
</dbReference>
<dbReference type="SUPFAM" id="SSF55486">
    <property type="entry name" value="Metalloproteases ('zincins'), catalytic domain"/>
    <property type="match status" value="1"/>
</dbReference>
<keyword evidence="1 2" id="KW-0482">Metalloprotease</keyword>
<keyword evidence="1 2" id="KW-0645">Protease</keyword>
<dbReference type="CDD" id="cd04280">
    <property type="entry name" value="ZnMc_astacin_like"/>
    <property type="match status" value="1"/>
</dbReference>
<dbReference type="SMART" id="SM00235">
    <property type="entry name" value="ZnMc"/>
    <property type="match status" value="1"/>
</dbReference>
<dbReference type="InterPro" id="IPR034035">
    <property type="entry name" value="Astacin-like_dom"/>
</dbReference>
<dbReference type="Pfam" id="PF01400">
    <property type="entry name" value="Astacin"/>
    <property type="match status" value="1"/>
</dbReference>
<feature type="active site" evidence="1">
    <location>
        <position position="172"/>
    </location>
</feature>
<gene>
    <name evidence="4" type="primary">nas-4_2</name>
    <name evidence="4" type="ORF">c0_g1_i1</name>
</gene>
<dbReference type="GO" id="GO:0008270">
    <property type="term" value="F:zinc ion binding"/>
    <property type="evidence" value="ECO:0007669"/>
    <property type="project" value="UniProtKB-UniRule"/>
</dbReference>
<comment type="cofactor">
    <cofactor evidence="1 2">
        <name>Zn(2+)</name>
        <dbReference type="ChEBI" id="CHEBI:29105"/>
    </cofactor>
    <text evidence="1 2">Binds 1 zinc ion per subunit.</text>
</comment>
<dbReference type="OrthoDB" id="291007at2759"/>
<name>A0A0K8UJS9_BACLA</name>
<dbReference type="EC" id="3.4.24.-" evidence="2"/>
<evidence type="ECO:0000256" key="2">
    <source>
        <dbReference type="RuleBase" id="RU361183"/>
    </source>
</evidence>
<organism evidence="4">
    <name type="scientific">Bactrocera latifrons</name>
    <name type="common">Malaysian fruit fly</name>
    <name type="synonym">Chaetodacus latifrons</name>
    <dbReference type="NCBI Taxonomy" id="174628"/>
    <lineage>
        <taxon>Eukaryota</taxon>
        <taxon>Metazoa</taxon>
        <taxon>Ecdysozoa</taxon>
        <taxon>Arthropoda</taxon>
        <taxon>Hexapoda</taxon>
        <taxon>Insecta</taxon>
        <taxon>Pterygota</taxon>
        <taxon>Neoptera</taxon>
        <taxon>Endopterygota</taxon>
        <taxon>Diptera</taxon>
        <taxon>Brachycera</taxon>
        <taxon>Muscomorpha</taxon>
        <taxon>Tephritoidea</taxon>
        <taxon>Tephritidae</taxon>
        <taxon>Bactrocera</taxon>
        <taxon>Bactrocera</taxon>
    </lineage>
</organism>
<keyword evidence="1 2" id="KW-0862">Zinc</keyword>
<sequence>DEVLVYGTVAYGEHLFGNSKYLSVEMRTCLSLVMLFVLGTSRALPVDSVSEEDPELTAGYFEGDIVLNAAPRNGMSNTSLQWPNGIVYYKFWEGFFDQVQETLIKGAMKTIEEVSCIRFVLADDDQPYFINITGNPGGCYSTVGFTDDIQKYNLEPFPINQGCFRIGTMIHEMLHTLGFYHMQSTFNRDEYVQIVSENVNPQHLYNFNKYDKDMIEDFGEAYDYGSILHYSPLAFSANGGKTIEPLQDVPEGIMGQRVALSESDISKLNKMYNCAEKD</sequence>
<dbReference type="EMBL" id="GDHF01025365">
    <property type="protein sequence ID" value="JAI26949.1"/>
    <property type="molecule type" value="Transcribed_RNA"/>
</dbReference>
<keyword evidence="1 2" id="KW-0479">Metal-binding</keyword>
<evidence type="ECO:0000259" key="3">
    <source>
        <dbReference type="PROSITE" id="PS51864"/>
    </source>
</evidence>
<dbReference type="PRINTS" id="PR00480">
    <property type="entry name" value="ASTACIN"/>
</dbReference>
<dbReference type="GO" id="GO:0004222">
    <property type="term" value="F:metalloendopeptidase activity"/>
    <property type="evidence" value="ECO:0007669"/>
    <property type="project" value="UniProtKB-UniRule"/>
</dbReference>
<accession>A0A0K8UJS9</accession>
<dbReference type="PANTHER" id="PTHR10127">
    <property type="entry name" value="DISCOIDIN, CUB, EGF, LAMININ , AND ZINC METALLOPROTEASE DOMAIN CONTAINING"/>
    <property type="match status" value="1"/>
</dbReference>
<dbReference type="PROSITE" id="PS51864">
    <property type="entry name" value="ASTACIN"/>
    <property type="match status" value="1"/>
</dbReference>
<feature type="binding site" evidence="1">
    <location>
        <position position="181"/>
    </location>
    <ligand>
        <name>Zn(2+)</name>
        <dbReference type="ChEBI" id="CHEBI:29105"/>
        <note>catalytic</note>
    </ligand>
</feature>
<protein>
    <recommendedName>
        <fullName evidence="2">Metalloendopeptidase</fullName>
        <ecNumber evidence="2">3.4.24.-</ecNumber>
    </recommendedName>
</protein>
<feature type="domain" description="Peptidase M12A" evidence="3">
    <location>
        <begin position="73"/>
        <end position="275"/>
    </location>
</feature>